<organism evidence="4 11">
    <name type="scientific">Candidatus Hakubella thermalkaliphila</name>
    <dbReference type="NCBI Taxonomy" id="2754717"/>
    <lineage>
        <taxon>Bacteria</taxon>
        <taxon>Bacillati</taxon>
        <taxon>Actinomycetota</taxon>
        <taxon>Actinomycetota incertae sedis</taxon>
        <taxon>Candidatus Hakubellales</taxon>
        <taxon>Candidatus Hakubellaceae</taxon>
        <taxon>Candidatus Hakubella</taxon>
    </lineage>
</organism>
<evidence type="ECO:0000313" key="8">
    <source>
        <dbReference type="Proteomes" id="UP000561271"/>
    </source>
</evidence>
<evidence type="ECO:0000313" key="7">
    <source>
        <dbReference type="EMBL" id="GFP38733.1"/>
    </source>
</evidence>
<dbReference type="EMBL" id="BLSD01000013">
    <property type="protein sequence ID" value="GFP38733.1"/>
    <property type="molecule type" value="Genomic_DNA"/>
</dbReference>
<evidence type="ECO:0000313" key="3">
    <source>
        <dbReference type="EMBL" id="GFP19967.1"/>
    </source>
</evidence>
<reference evidence="8 9" key="1">
    <citation type="journal article" date="2020" name="Front. Microbiol.">
        <title>Single-cell genomics of novel Actinobacteria with the Wood-Ljungdahl pathway discovered in a serpentinizing system.</title>
        <authorList>
            <person name="Merino N."/>
            <person name="Kawai M."/>
            <person name="Boyd E.S."/>
            <person name="Colman D.R."/>
            <person name="McGlynn S.E."/>
            <person name="Nealson K.H."/>
            <person name="Kurokawa K."/>
            <person name="Hongoh Y."/>
        </authorList>
    </citation>
    <scope>NUCLEOTIDE SEQUENCE [LARGE SCALE GENOMIC DNA]</scope>
    <source>
        <strain evidence="3 10">S03</strain>
        <strain evidence="4 11">S09_30</strain>
        <strain evidence="5 12">S34</strain>
        <strain evidence="6 8">S44</strain>
        <strain evidence="7 9">S47</strain>
    </source>
</reference>
<dbReference type="GO" id="GO:0003700">
    <property type="term" value="F:DNA-binding transcription factor activity"/>
    <property type="evidence" value="ECO:0007669"/>
    <property type="project" value="InterPro"/>
</dbReference>
<dbReference type="Proteomes" id="UP000569018">
    <property type="component" value="Unassembled WGS sequence"/>
</dbReference>
<evidence type="ECO:0000259" key="2">
    <source>
        <dbReference type="PROSITE" id="PS51740"/>
    </source>
</evidence>
<dbReference type="Pfam" id="PF15937">
    <property type="entry name" value="PrlF_antitoxin"/>
    <property type="match status" value="1"/>
</dbReference>
<dbReference type="Proteomes" id="UP000574717">
    <property type="component" value="Unassembled WGS sequence"/>
</dbReference>
<evidence type="ECO:0000313" key="4">
    <source>
        <dbReference type="EMBL" id="GFP23647.1"/>
    </source>
</evidence>
<dbReference type="RefSeq" id="WP_176232185.1">
    <property type="nucleotide sequence ID" value="NZ_BLSC01000335.1"/>
</dbReference>
<proteinExistence type="predicted"/>
<dbReference type="InterPro" id="IPR031848">
    <property type="entry name" value="PrlF_antitoxin"/>
</dbReference>
<evidence type="ECO:0000313" key="6">
    <source>
        <dbReference type="EMBL" id="GFP38109.1"/>
    </source>
</evidence>
<dbReference type="PROSITE" id="PS51740">
    <property type="entry name" value="SPOVT_ABRB"/>
    <property type="match status" value="1"/>
</dbReference>
<dbReference type="EMBL" id="BLRZ01000305">
    <property type="protein sequence ID" value="GFP31404.1"/>
    <property type="molecule type" value="Genomic_DNA"/>
</dbReference>
<protein>
    <recommendedName>
        <fullName evidence="2">SpoVT-AbrB domain-containing protein</fullName>
    </recommendedName>
</protein>
<dbReference type="InterPro" id="IPR037914">
    <property type="entry name" value="SpoVT-AbrB_sf"/>
</dbReference>
<evidence type="ECO:0000313" key="11">
    <source>
        <dbReference type="Proteomes" id="UP000585609"/>
    </source>
</evidence>
<evidence type="ECO:0000313" key="5">
    <source>
        <dbReference type="EMBL" id="GFP31404.1"/>
    </source>
</evidence>
<dbReference type="Proteomes" id="UP000588083">
    <property type="component" value="Unassembled WGS sequence"/>
</dbReference>
<dbReference type="InterPro" id="IPR007159">
    <property type="entry name" value="SpoVT-AbrB_dom"/>
</dbReference>
<dbReference type="AlphaFoldDB" id="A0A6V8NU43"/>
<gene>
    <name evidence="3" type="ORF">HKBW3S03_01471</name>
    <name evidence="4" type="ORF">HKBW3S09_01112</name>
    <name evidence="5" type="ORF">HKBW3S34_02324</name>
    <name evidence="6" type="ORF">HKBW3S44_01789</name>
    <name evidence="7" type="ORF">HKBW3S47_00434</name>
</gene>
<dbReference type="Proteomes" id="UP000561271">
    <property type="component" value="Unassembled WGS sequence"/>
</dbReference>
<feature type="domain" description="SpoVT-AbrB" evidence="2">
    <location>
        <begin position="3"/>
        <end position="49"/>
    </location>
</feature>
<keyword evidence="12" id="KW-1185">Reference proteome</keyword>
<dbReference type="EMBL" id="BLRU01000195">
    <property type="protein sequence ID" value="GFP19967.1"/>
    <property type="molecule type" value="Genomic_DNA"/>
</dbReference>
<comment type="caution">
    <text evidence="4">The sequence shown here is derived from an EMBL/GenBank/DDBJ whole genome shotgun (WGS) entry which is preliminary data.</text>
</comment>
<dbReference type="EMBL" id="BLRW01000157">
    <property type="protein sequence ID" value="GFP23647.1"/>
    <property type="molecule type" value="Genomic_DNA"/>
</dbReference>
<dbReference type="SMART" id="SM00966">
    <property type="entry name" value="SpoVT_AbrB"/>
    <property type="match status" value="1"/>
</dbReference>
<dbReference type="Gene3D" id="2.10.260.10">
    <property type="match status" value="1"/>
</dbReference>
<evidence type="ECO:0000313" key="12">
    <source>
        <dbReference type="Proteomes" id="UP000588083"/>
    </source>
</evidence>
<evidence type="ECO:0000313" key="10">
    <source>
        <dbReference type="Proteomes" id="UP000574717"/>
    </source>
</evidence>
<dbReference type="NCBIfam" id="TIGR01439">
    <property type="entry name" value="lp_hng_hel_AbrB"/>
    <property type="match status" value="1"/>
</dbReference>
<accession>A0A6V8NU43</accession>
<dbReference type="GO" id="GO:0097351">
    <property type="term" value="F:toxin sequestering activity"/>
    <property type="evidence" value="ECO:0007669"/>
    <property type="project" value="InterPro"/>
</dbReference>
<dbReference type="Proteomes" id="UP000585609">
    <property type="component" value="Unassembled WGS sequence"/>
</dbReference>
<evidence type="ECO:0000313" key="9">
    <source>
        <dbReference type="Proteomes" id="UP000569018"/>
    </source>
</evidence>
<sequence length="88" mass="9998">MKEIISTITSKGQLNIPAEVRKHLGLKTRDKVMFVVEEEGAVRLSPPRYPDLASVRGAAGSLKKPLSWQEVREIAREDHLKDKYQDKL</sequence>
<dbReference type="SUPFAM" id="SSF89447">
    <property type="entry name" value="AbrB/MazE/MraZ-like"/>
    <property type="match status" value="1"/>
</dbReference>
<keyword evidence="1" id="KW-0238">DNA-binding</keyword>
<dbReference type="GO" id="GO:0001558">
    <property type="term" value="P:regulation of cell growth"/>
    <property type="evidence" value="ECO:0007669"/>
    <property type="project" value="InterPro"/>
</dbReference>
<dbReference type="GO" id="GO:0003677">
    <property type="term" value="F:DNA binding"/>
    <property type="evidence" value="ECO:0007669"/>
    <property type="project" value="UniProtKB-UniRule"/>
</dbReference>
<dbReference type="EMBL" id="BLSC01000335">
    <property type="protein sequence ID" value="GFP38109.1"/>
    <property type="molecule type" value="Genomic_DNA"/>
</dbReference>
<name>A0A6V8NU43_9ACTN</name>
<evidence type="ECO:0000256" key="1">
    <source>
        <dbReference type="PROSITE-ProRule" id="PRU01076"/>
    </source>
</evidence>